<evidence type="ECO:0000313" key="1">
    <source>
        <dbReference type="EMBL" id="AFX83935.1"/>
    </source>
</evidence>
<name>K7XZB0_9CAUD</name>
<dbReference type="EMBL" id="JX536274">
    <property type="protein sequence ID" value="AFX83935.1"/>
    <property type="molecule type" value="Genomic_DNA"/>
</dbReference>
<accession>K7XZB0</accession>
<organism evidence="1">
    <name type="scientific">uncultured Mediterranean phage MEDS5 group</name>
    <dbReference type="NCBI Taxonomy" id="1262075"/>
    <lineage>
        <taxon>Viruses</taxon>
        <taxon>Duplodnaviria</taxon>
        <taxon>Heunggongvirae</taxon>
        <taxon>Uroviricota</taxon>
        <taxon>Caudoviricetes</taxon>
        <taxon>environmental samples</taxon>
    </lineage>
</organism>
<sequence>MTVNDLKDLPLFNYTTAPHNQTQTSKEAATSIEGHVNRLCKLVLAKIKASKNGLTCQEIEDSLGMSSATATPRINELANCQPPCIEKQKDENGFFIKRANRSGRKAFVWFSVES</sequence>
<protein>
    <submittedName>
        <fullName evidence="1">Putative transcriptional regulator</fullName>
    </submittedName>
</protein>
<gene>
    <name evidence="1" type="ORF">MedDCM-OCT-S15-C5-cds38</name>
</gene>
<proteinExistence type="predicted"/>
<reference evidence="1" key="1">
    <citation type="journal article" date="2013" name="Appl. Environ. Microbiol.">
        <title>Reconstruction of novel cyanobacterial siphovirus genomes from mediterranean metagenomic fosmids.</title>
        <authorList>
            <person name="Mizuno C.M."/>
            <person name="Rodriguez-Valera F."/>
            <person name="Garcia-Heredia I."/>
            <person name="Martin-Cuadrado A.B."/>
            <person name="Ghai R."/>
        </authorList>
    </citation>
    <scope>NUCLEOTIDE SEQUENCE</scope>
</reference>